<comment type="similarity">
    <text evidence="1 7 8">Belongs to the HAM1 NTPase family.</text>
</comment>
<gene>
    <name evidence="9" type="ORF">ACFODW_09550</name>
</gene>
<feature type="binding site" evidence="7">
    <location>
        <position position="72"/>
    </location>
    <ligand>
        <name>substrate</name>
    </ligand>
</feature>
<feature type="binding site" evidence="7">
    <location>
        <position position="42"/>
    </location>
    <ligand>
        <name>Mg(2+)</name>
        <dbReference type="ChEBI" id="CHEBI:18420"/>
    </ligand>
</feature>
<feature type="binding site" evidence="7">
    <location>
        <begin position="8"/>
        <end position="13"/>
    </location>
    <ligand>
        <name>substrate</name>
    </ligand>
</feature>
<dbReference type="PANTHER" id="PTHR11067">
    <property type="entry name" value="INOSINE TRIPHOSPHATE PYROPHOSPHATASE/HAM1 PROTEIN"/>
    <property type="match status" value="1"/>
</dbReference>
<comment type="catalytic activity">
    <reaction evidence="7">
        <text>XTP + H2O = XMP + diphosphate + H(+)</text>
        <dbReference type="Rhea" id="RHEA:28610"/>
        <dbReference type="ChEBI" id="CHEBI:15377"/>
        <dbReference type="ChEBI" id="CHEBI:15378"/>
        <dbReference type="ChEBI" id="CHEBI:33019"/>
        <dbReference type="ChEBI" id="CHEBI:57464"/>
        <dbReference type="ChEBI" id="CHEBI:61314"/>
        <dbReference type="EC" id="3.6.1.66"/>
    </reaction>
</comment>
<evidence type="ECO:0000256" key="8">
    <source>
        <dbReference type="RuleBase" id="RU003781"/>
    </source>
</evidence>
<evidence type="ECO:0000256" key="4">
    <source>
        <dbReference type="ARBA" id="ARBA00022801"/>
    </source>
</evidence>
<comment type="function">
    <text evidence="7">Pyrophosphatase that catalyzes the hydrolysis of nucleoside triphosphates to their monophosphate derivatives, with a high preference for the non-canonical purine nucleotides XTP (xanthosine triphosphate), dITP (deoxyinosine triphosphate) and ITP. Seems to function as a house-cleaning enzyme that removes non-canonical purine nucleotides from the nucleotide pool, thus preventing their incorporation into DNA/RNA and avoiding chromosomal lesions.</text>
</comment>
<evidence type="ECO:0000256" key="6">
    <source>
        <dbReference type="ARBA" id="ARBA00023080"/>
    </source>
</evidence>
<keyword evidence="6 7" id="KW-0546">Nucleotide metabolism</keyword>
<comment type="catalytic activity">
    <reaction evidence="7">
        <text>dITP + H2O = dIMP + diphosphate + H(+)</text>
        <dbReference type="Rhea" id="RHEA:28342"/>
        <dbReference type="ChEBI" id="CHEBI:15377"/>
        <dbReference type="ChEBI" id="CHEBI:15378"/>
        <dbReference type="ChEBI" id="CHEBI:33019"/>
        <dbReference type="ChEBI" id="CHEBI:61194"/>
        <dbReference type="ChEBI" id="CHEBI:61382"/>
        <dbReference type="EC" id="3.6.1.66"/>
    </reaction>
</comment>
<dbReference type="InterPro" id="IPR020922">
    <property type="entry name" value="dITP/XTP_pyrophosphatase"/>
</dbReference>
<name>A0ABV7A6C4_9BACI</name>
<evidence type="ECO:0000256" key="7">
    <source>
        <dbReference type="HAMAP-Rule" id="MF_01405"/>
    </source>
</evidence>
<comment type="cofactor">
    <cofactor evidence="7">
        <name>Mg(2+)</name>
        <dbReference type="ChEBI" id="CHEBI:18420"/>
    </cofactor>
    <text evidence="7">Binds 1 Mg(2+) ion per subunit.</text>
</comment>
<accession>A0ABV7A6C4</accession>
<dbReference type="GO" id="GO:0036220">
    <property type="term" value="F:ITP diphosphatase activity"/>
    <property type="evidence" value="ECO:0007669"/>
    <property type="project" value="UniProtKB-EC"/>
</dbReference>
<evidence type="ECO:0000256" key="5">
    <source>
        <dbReference type="ARBA" id="ARBA00022842"/>
    </source>
</evidence>
<dbReference type="InterPro" id="IPR029001">
    <property type="entry name" value="ITPase-like_fam"/>
</dbReference>
<keyword evidence="4 7" id="KW-0378">Hydrolase</keyword>
<feature type="active site" description="Proton acceptor" evidence="7">
    <location>
        <position position="71"/>
    </location>
</feature>
<dbReference type="Pfam" id="PF01725">
    <property type="entry name" value="Ham1p_like"/>
    <property type="match status" value="1"/>
</dbReference>
<evidence type="ECO:0000313" key="10">
    <source>
        <dbReference type="Proteomes" id="UP001595387"/>
    </source>
</evidence>
<keyword evidence="2 7" id="KW-0479">Metal-binding</keyword>
<dbReference type="SUPFAM" id="SSF52972">
    <property type="entry name" value="ITPase-like"/>
    <property type="match status" value="1"/>
</dbReference>
<dbReference type="HAMAP" id="MF_01405">
    <property type="entry name" value="Non_canon_purine_NTPase"/>
    <property type="match status" value="1"/>
</dbReference>
<comment type="caution">
    <text evidence="9">The sequence shown here is derived from an EMBL/GenBank/DDBJ whole genome shotgun (WGS) entry which is preliminary data.</text>
</comment>
<reference evidence="10" key="1">
    <citation type="journal article" date="2019" name="Int. J. Syst. Evol. Microbiol.">
        <title>The Global Catalogue of Microorganisms (GCM) 10K type strain sequencing project: providing services to taxonomists for standard genome sequencing and annotation.</title>
        <authorList>
            <consortium name="The Broad Institute Genomics Platform"/>
            <consortium name="The Broad Institute Genome Sequencing Center for Infectious Disease"/>
            <person name="Wu L."/>
            <person name="Ma J."/>
        </authorList>
    </citation>
    <scope>NUCLEOTIDE SEQUENCE [LARGE SCALE GENOMIC DNA]</scope>
    <source>
        <strain evidence="10">KCTC 13193</strain>
    </source>
</reference>
<dbReference type="InterPro" id="IPR002637">
    <property type="entry name" value="RdgB/HAM1"/>
</dbReference>
<keyword evidence="10" id="KW-1185">Reference proteome</keyword>
<protein>
    <recommendedName>
        <fullName evidence="7">dITP/XTP pyrophosphatase</fullName>
        <ecNumber evidence="7">3.6.1.66</ecNumber>
    </recommendedName>
    <alternativeName>
        <fullName evidence="7">Non-canonical purine NTP pyrophosphatase</fullName>
    </alternativeName>
    <alternativeName>
        <fullName evidence="7">Non-standard purine NTP pyrophosphatase</fullName>
    </alternativeName>
    <alternativeName>
        <fullName evidence="7">Nucleoside-triphosphate diphosphatase</fullName>
    </alternativeName>
    <alternativeName>
        <fullName evidence="7">Nucleoside-triphosphate pyrophosphatase</fullName>
        <shortName evidence="7">NTPase</shortName>
    </alternativeName>
</protein>
<feature type="binding site" evidence="7">
    <location>
        <begin position="182"/>
        <end position="183"/>
    </location>
    <ligand>
        <name>substrate</name>
    </ligand>
</feature>
<evidence type="ECO:0000313" key="9">
    <source>
        <dbReference type="EMBL" id="MFC2948582.1"/>
    </source>
</evidence>
<dbReference type="PANTHER" id="PTHR11067:SF9">
    <property type="entry name" value="INOSINE TRIPHOSPHATE PYROPHOSPHATASE"/>
    <property type="match status" value="1"/>
</dbReference>
<dbReference type="CDD" id="cd00515">
    <property type="entry name" value="HAM1"/>
    <property type="match status" value="1"/>
</dbReference>
<feature type="binding site" evidence="7">
    <location>
        <position position="71"/>
    </location>
    <ligand>
        <name>Mg(2+)</name>
        <dbReference type="ChEBI" id="CHEBI:18420"/>
    </ligand>
</feature>
<evidence type="ECO:0000256" key="2">
    <source>
        <dbReference type="ARBA" id="ARBA00022723"/>
    </source>
</evidence>
<keyword evidence="5 7" id="KW-0460">Magnesium</keyword>
<comment type="catalytic activity">
    <reaction evidence="7">
        <text>ITP + H2O = IMP + diphosphate + H(+)</text>
        <dbReference type="Rhea" id="RHEA:29399"/>
        <dbReference type="ChEBI" id="CHEBI:15377"/>
        <dbReference type="ChEBI" id="CHEBI:15378"/>
        <dbReference type="ChEBI" id="CHEBI:33019"/>
        <dbReference type="ChEBI" id="CHEBI:58053"/>
        <dbReference type="ChEBI" id="CHEBI:61402"/>
        <dbReference type="EC" id="3.6.1.66"/>
    </reaction>
</comment>
<dbReference type="Proteomes" id="UP001595387">
    <property type="component" value="Unassembled WGS sequence"/>
</dbReference>
<organism evidence="9 10">
    <name type="scientific">Virgibacillus sediminis</name>
    <dbReference type="NCBI Taxonomy" id="202260"/>
    <lineage>
        <taxon>Bacteria</taxon>
        <taxon>Bacillati</taxon>
        <taxon>Bacillota</taxon>
        <taxon>Bacilli</taxon>
        <taxon>Bacillales</taxon>
        <taxon>Bacillaceae</taxon>
        <taxon>Virgibacillus</taxon>
    </lineage>
</organism>
<keyword evidence="3 7" id="KW-0547">Nucleotide-binding</keyword>
<dbReference type="Gene3D" id="3.90.950.10">
    <property type="match status" value="1"/>
</dbReference>
<evidence type="ECO:0000256" key="1">
    <source>
        <dbReference type="ARBA" id="ARBA00008023"/>
    </source>
</evidence>
<sequence length="197" mass="21614">MKEIIIATKNDGKAKEFKELFSAYGIHARSLLDLEAELPDVEETGTTFRENAALKAEQTASLLSVPVMADDSGLMIDALNGQPGVYSARYAGGQKDDQANINKVLNELVDVPGNKRTARFVCVLAIAVPGEKTIFREGFCEGYIANGKSGENGFGYDPIFVPRGFERTMAELSKEEKNRISHRAVALKQLKDWLGEQ</sequence>
<dbReference type="NCBIfam" id="NF011397">
    <property type="entry name" value="PRK14822.1"/>
    <property type="match status" value="1"/>
</dbReference>
<dbReference type="RefSeq" id="WP_390305729.1">
    <property type="nucleotide sequence ID" value="NZ_JBHRRZ010000015.1"/>
</dbReference>
<evidence type="ECO:0000256" key="3">
    <source>
        <dbReference type="ARBA" id="ARBA00022741"/>
    </source>
</evidence>
<dbReference type="EMBL" id="JBHRRZ010000015">
    <property type="protein sequence ID" value="MFC2948582.1"/>
    <property type="molecule type" value="Genomic_DNA"/>
</dbReference>
<feature type="binding site" evidence="7">
    <location>
        <position position="177"/>
    </location>
    <ligand>
        <name>substrate</name>
    </ligand>
</feature>
<feature type="binding site" evidence="7">
    <location>
        <begin position="154"/>
        <end position="157"/>
    </location>
    <ligand>
        <name>substrate</name>
    </ligand>
</feature>
<comment type="subunit">
    <text evidence="7">Homodimer.</text>
</comment>
<dbReference type="EC" id="3.6.1.66" evidence="7"/>
<proteinExistence type="inferred from homology"/>
<dbReference type="NCBIfam" id="TIGR00042">
    <property type="entry name" value="RdgB/HAM1 family non-canonical purine NTP pyrophosphatase"/>
    <property type="match status" value="1"/>
</dbReference>